<evidence type="ECO:0000256" key="8">
    <source>
        <dbReference type="RuleBase" id="RU000416"/>
    </source>
</evidence>
<dbReference type="AlphaFoldDB" id="A0AA37MCA0"/>
<proteinExistence type="inferred from homology"/>
<dbReference type="Pfam" id="PF00145">
    <property type="entry name" value="DNA_methylase"/>
    <property type="match status" value="1"/>
</dbReference>
<dbReference type="GO" id="GO:0003886">
    <property type="term" value="F:DNA (cytosine-5-)-methyltransferase activity"/>
    <property type="evidence" value="ECO:0007669"/>
    <property type="project" value="UniProtKB-EC"/>
</dbReference>
<evidence type="ECO:0000256" key="2">
    <source>
        <dbReference type="ARBA" id="ARBA00022603"/>
    </source>
</evidence>
<dbReference type="Proteomes" id="UP001055108">
    <property type="component" value="Unassembled WGS sequence"/>
</dbReference>
<evidence type="ECO:0000256" key="6">
    <source>
        <dbReference type="ARBA" id="ARBA00047422"/>
    </source>
</evidence>
<evidence type="ECO:0000256" key="4">
    <source>
        <dbReference type="ARBA" id="ARBA00022691"/>
    </source>
</evidence>
<keyword evidence="3 7" id="KW-0808">Transferase</keyword>
<gene>
    <name evidence="9" type="primary">banIM</name>
    <name evidence="9" type="ORF">NBEOAGPD_2605</name>
</gene>
<sequence length="496" mass="54834">MKIDTGARHAKLERLRSGSAPRVLELCSGCGGMSLGMEAAGFDLLGHVELDETAAASYGLNFKPPIEARKAAWSLARDMVASDPATLSKEIGLEGDVIEQFDVLAAGLPCQAFARIGRSKLRSVTGDDEAYVNDPRAKLYQRFLQYVEAVQPVAILIENVPDILNHGGHNVPEEICQALESLGYNARYTLLNAAYYGVPQMRERLFLVAIDKSLGLMPSFPEPSHAAKLPSGYESARSVALKHVPETGSRFSDIPRARPGLPEAVSVKAALGDLPRITEHFSMPTDMRQRKLTDRLPYTSFTELSAYAKKMRAWPGHQISHTDTDGHMVRITPRDFEIFRRMKHGGDYPHAAAVAETIFKEKLEALAVRPRKGSAAWDELRAKHVPPYDPGKFPNKWWKLNPAMPSRTLTAHMGKDTYSHIHWDSAQRRTVSVREAARLQSFPDSFRFAGAMNAAFRQIGNAVPPLLAEAVARRLKEDLLRKPIQPAQDEAASQAA</sequence>
<reference evidence="9" key="2">
    <citation type="submission" date="2021-08" db="EMBL/GenBank/DDBJ databases">
        <authorList>
            <person name="Tani A."/>
            <person name="Ola A."/>
            <person name="Ogura Y."/>
            <person name="Katsura K."/>
            <person name="Hayashi T."/>
        </authorList>
    </citation>
    <scope>NUCLEOTIDE SEQUENCE</scope>
    <source>
        <strain evidence="9">NBRC 103626</strain>
    </source>
</reference>
<dbReference type="InterPro" id="IPR031303">
    <property type="entry name" value="C5_meth_CS"/>
</dbReference>
<dbReference type="PROSITE" id="PS51679">
    <property type="entry name" value="SAM_MT_C5"/>
    <property type="match status" value="1"/>
</dbReference>
<evidence type="ECO:0000256" key="3">
    <source>
        <dbReference type="ARBA" id="ARBA00022679"/>
    </source>
</evidence>
<dbReference type="RefSeq" id="WP_238303371.1">
    <property type="nucleotide sequence ID" value="NZ_BPQM01000061.1"/>
</dbReference>
<dbReference type="GO" id="GO:0044027">
    <property type="term" value="P:negative regulation of gene expression via chromosomal CpG island methylation"/>
    <property type="evidence" value="ECO:0007669"/>
    <property type="project" value="TreeGrafter"/>
</dbReference>
<comment type="caution">
    <text evidence="9">The sequence shown here is derived from an EMBL/GenBank/DDBJ whole genome shotgun (WGS) entry which is preliminary data.</text>
</comment>
<evidence type="ECO:0000256" key="5">
    <source>
        <dbReference type="ARBA" id="ARBA00022747"/>
    </source>
</evidence>
<keyword evidence="5" id="KW-0680">Restriction system</keyword>
<name>A0AA37MCA0_9HYPH</name>
<dbReference type="InterPro" id="IPR001525">
    <property type="entry name" value="C5_MeTfrase"/>
</dbReference>
<evidence type="ECO:0000313" key="10">
    <source>
        <dbReference type="Proteomes" id="UP001055108"/>
    </source>
</evidence>
<dbReference type="InterPro" id="IPR029063">
    <property type="entry name" value="SAM-dependent_MTases_sf"/>
</dbReference>
<keyword evidence="10" id="KW-1185">Reference proteome</keyword>
<dbReference type="PROSITE" id="PS00095">
    <property type="entry name" value="C5_MTASE_2"/>
    <property type="match status" value="1"/>
</dbReference>
<organism evidence="9 10">
    <name type="scientific">Methylobacterium gregans</name>
    <dbReference type="NCBI Taxonomy" id="374424"/>
    <lineage>
        <taxon>Bacteria</taxon>
        <taxon>Pseudomonadati</taxon>
        <taxon>Pseudomonadota</taxon>
        <taxon>Alphaproteobacteria</taxon>
        <taxon>Hyphomicrobiales</taxon>
        <taxon>Methylobacteriaceae</taxon>
        <taxon>Methylobacterium</taxon>
    </lineage>
</organism>
<accession>A0AA37MCA0</accession>
<dbReference type="Gene3D" id="3.90.120.10">
    <property type="entry name" value="DNA Methylase, subunit A, domain 2"/>
    <property type="match status" value="1"/>
</dbReference>
<protein>
    <recommendedName>
        <fullName evidence="1">DNA (cytosine-5-)-methyltransferase</fullName>
        <ecNumber evidence="1">2.1.1.37</ecNumber>
    </recommendedName>
</protein>
<dbReference type="NCBIfam" id="TIGR00675">
    <property type="entry name" value="dcm"/>
    <property type="match status" value="1"/>
</dbReference>
<evidence type="ECO:0000256" key="1">
    <source>
        <dbReference type="ARBA" id="ARBA00011975"/>
    </source>
</evidence>
<comment type="catalytic activity">
    <reaction evidence="6">
        <text>a 2'-deoxycytidine in DNA + S-adenosyl-L-methionine = a 5-methyl-2'-deoxycytidine in DNA + S-adenosyl-L-homocysteine + H(+)</text>
        <dbReference type="Rhea" id="RHEA:13681"/>
        <dbReference type="Rhea" id="RHEA-COMP:11369"/>
        <dbReference type="Rhea" id="RHEA-COMP:11370"/>
        <dbReference type="ChEBI" id="CHEBI:15378"/>
        <dbReference type="ChEBI" id="CHEBI:57856"/>
        <dbReference type="ChEBI" id="CHEBI:59789"/>
        <dbReference type="ChEBI" id="CHEBI:85452"/>
        <dbReference type="ChEBI" id="CHEBI:85454"/>
        <dbReference type="EC" id="2.1.1.37"/>
    </reaction>
</comment>
<feature type="active site" evidence="7">
    <location>
        <position position="110"/>
    </location>
</feature>
<dbReference type="InterPro" id="IPR050390">
    <property type="entry name" value="C5-Methyltransferase"/>
</dbReference>
<dbReference type="PANTHER" id="PTHR10629">
    <property type="entry name" value="CYTOSINE-SPECIFIC METHYLTRANSFERASE"/>
    <property type="match status" value="1"/>
</dbReference>
<comment type="similarity">
    <text evidence="7 8">Belongs to the class I-like SAM-binding methyltransferase superfamily. C5-methyltransferase family.</text>
</comment>
<dbReference type="EC" id="2.1.1.37" evidence="1"/>
<dbReference type="GO" id="GO:0009307">
    <property type="term" value="P:DNA restriction-modification system"/>
    <property type="evidence" value="ECO:0007669"/>
    <property type="project" value="UniProtKB-KW"/>
</dbReference>
<dbReference type="PRINTS" id="PR00105">
    <property type="entry name" value="C5METTRFRASE"/>
</dbReference>
<dbReference type="GO" id="GO:0032259">
    <property type="term" value="P:methylation"/>
    <property type="evidence" value="ECO:0007669"/>
    <property type="project" value="UniProtKB-KW"/>
</dbReference>
<keyword evidence="2 7" id="KW-0489">Methyltransferase</keyword>
<dbReference type="Gene3D" id="3.40.50.150">
    <property type="entry name" value="Vaccinia Virus protein VP39"/>
    <property type="match status" value="1"/>
</dbReference>
<dbReference type="EMBL" id="BPQM01000061">
    <property type="protein sequence ID" value="GJD79379.1"/>
    <property type="molecule type" value="Genomic_DNA"/>
</dbReference>
<dbReference type="SUPFAM" id="SSF53335">
    <property type="entry name" value="S-adenosyl-L-methionine-dependent methyltransferases"/>
    <property type="match status" value="1"/>
</dbReference>
<evidence type="ECO:0000256" key="7">
    <source>
        <dbReference type="PROSITE-ProRule" id="PRU01016"/>
    </source>
</evidence>
<reference evidence="9" key="1">
    <citation type="journal article" date="2016" name="Front. Microbiol.">
        <title>Genome Sequence of the Piezophilic, Mesophilic Sulfate-Reducing Bacterium Desulfovibrio indicus J2T.</title>
        <authorList>
            <person name="Cao J."/>
            <person name="Maignien L."/>
            <person name="Shao Z."/>
            <person name="Alain K."/>
            <person name="Jebbar M."/>
        </authorList>
    </citation>
    <scope>NUCLEOTIDE SEQUENCE</scope>
    <source>
        <strain evidence="9">NBRC 103626</strain>
    </source>
</reference>
<dbReference type="PANTHER" id="PTHR10629:SF52">
    <property type="entry name" value="DNA (CYTOSINE-5)-METHYLTRANSFERASE 1"/>
    <property type="match status" value="1"/>
</dbReference>
<dbReference type="GO" id="GO:0003677">
    <property type="term" value="F:DNA binding"/>
    <property type="evidence" value="ECO:0007669"/>
    <property type="project" value="TreeGrafter"/>
</dbReference>
<keyword evidence="4 7" id="KW-0949">S-adenosyl-L-methionine</keyword>
<evidence type="ECO:0000313" key="9">
    <source>
        <dbReference type="EMBL" id="GJD79379.1"/>
    </source>
</evidence>